<gene>
    <name evidence="3" type="ORF">TrRE_jg11537</name>
</gene>
<feature type="compositionally biased region" description="Acidic residues" evidence="1">
    <location>
        <begin position="1117"/>
        <end position="1128"/>
    </location>
</feature>
<feature type="transmembrane region" description="Helical" evidence="2">
    <location>
        <begin position="163"/>
        <end position="178"/>
    </location>
</feature>
<keyword evidence="4" id="KW-1185">Reference proteome</keyword>
<feature type="transmembrane region" description="Helical" evidence="2">
    <location>
        <begin position="857"/>
        <end position="885"/>
    </location>
</feature>
<keyword evidence="2" id="KW-0812">Transmembrane</keyword>
<feature type="compositionally biased region" description="Polar residues" evidence="1">
    <location>
        <begin position="1098"/>
        <end position="1107"/>
    </location>
</feature>
<feature type="transmembrane region" description="Helical" evidence="2">
    <location>
        <begin position="71"/>
        <end position="90"/>
    </location>
</feature>
<feature type="transmembrane region" description="Helical" evidence="2">
    <location>
        <begin position="245"/>
        <end position="265"/>
    </location>
</feature>
<feature type="transmembrane region" description="Helical" evidence="2">
    <location>
        <begin position="508"/>
        <end position="533"/>
    </location>
</feature>
<feature type="transmembrane region" description="Helical" evidence="2">
    <location>
        <begin position="324"/>
        <end position="342"/>
    </location>
</feature>
<feature type="transmembrane region" description="Helical" evidence="2">
    <location>
        <begin position="198"/>
        <end position="218"/>
    </location>
</feature>
<organism evidence="3 4">
    <name type="scientific">Triparma retinervis</name>
    <dbReference type="NCBI Taxonomy" id="2557542"/>
    <lineage>
        <taxon>Eukaryota</taxon>
        <taxon>Sar</taxon>
        <taxon>Stramenopiles</taxon>
        <taxon>Ochrophyta</taxon>
        <taxon>Bolidophyceae</taxon>
        <taxon>Parmales</taxon>
        <taxon>Triparmaceae</taxon>
        <taxon>Triparma</taxon>
    </lineage>
</organism>
<feature type="transmembrane region" description="Helical" evidence="2">
    <location>
        <begin position="977"/>
        <end position="995"/>
    </location>
</feature>
<feature type="transmembrane region" description="Helical" evidence="2">
    <location>
        <begin position="469"/>
        <end position="487"/>
    </location>
</feature>
<dbReference type="OrthoDB" id="193205at2759"/>
<keyword evidence="2" id="KW-0472">Membrane</keyword>
<feature type="transmembrane region" description="Helical" evidence="2">
    <location>
        <begin position="905"/>
        <end position="926"/>
    </location>
</feature>
<feature type="transmembrane region" description="Helical" evidence="2">
    <location>
        <begin position="779"/>
        <end position="800"/>
    </location>
</feature>
<feature type="transmembrane region" description="Helical" evidence="2">
    <location>
        <begin position="286"/>
        <end position="304"/>
    </location>
</feature>
<feature type="transmembrane region" description="Helical" evidence="2">
    <location>
        <begin position="946"/>
        <end position="965"/>
    </location>
</feature>
<feature type="transmembrane region" description="Helical" evidence="2">
    <location>
        <begin position="412"/>
        <end position="432"/>
    </location>
</feature>
<name>A0A9W6ZM67_9STRA</name>
<accession>A0A9W6ZM67</accession>
<feature type="transmembrane region" description="Helical" evidence="2">
    <location>
        <begin position="102"/>
        <end position="120"/>
    </location>
</feature>
<evidence type="ECO:0000256" key="2">
    <source>
        <dbReference type="SAM" id="Phobius"/>
    </source>
</evidence>
<evidence type="ECO:0000313" key="3">
    <source>
        <dbReference type="EMBL" id="GMH54796.1"/>
    </source>
</evidence>
<feature type="region of interest" description="Disordered" evidence="1">
    <location>
        <begin position="1"/>
        <end position="38"/>
    </location>
</feature>
<sequence>MEKTTGVPPIVGPGVELPQEMNNSRNDNVAPAPSREQSSIRKVTFKADTAVQQVQSNRVPPKKTERASWSIYWRIIILLVSLLPTIPYYYHFIMLDDFNNLLGVAGHSCTLFFTSLLLIANPWKPDRWWHELVEIMAGLNPIAQVALATAAEQKKLEHWSTSSMGYTVSYTIVVILLFRRRYRIQRMRLLKEHQLESLIMSTMPTVATGTAFSLAYLFTESFGCLLENGDGREMACYDVVLSNNAFAMVFVVATFIRIWVIPFATSIYTTENVVKFDFSLNEMMQFFTFFLGGILGLFMFASSTEIEDGSENSFFDNKYPLRRTIKLVSFSLLVVSVTVSFLPRKLSATSFGLTLKSMMSTRRSDELAKFYRYAVVWLALMVLCCTDIPLVFFAFQHWMYGDSASLNNVEEINMISLLAWPMLLVFNACYFFSRPKGGSTREKLLYLTTIIHPAMLVWANVLIDKKSGYVSNTLPIPFFACFLWLALKTRRHLANQGDRIISEHLNVYLLRILSTMPALLFLFAEGVGCAIRYNKATCETLIDSNLVVSLHLALGLVFITMFAFTMRKLTIRQIACLKGCRMHTVIQVVLVSINSIMAFLVFGMRPDIGDSGLYREDFKAYKLSEGIEVDDDEVNEQMKLYLDTNLTVISLLWGVCYILQGLHARTNYEEEKLIGEESANIPRFIQLYKSCNASLTKAFLKCLGSGGTDLSIAFLYKGVLFIFALIPFGLEIVYVWTGNPIWEWGSGSQFELMLLSIIITIFGNFTNKNGKGCGGKLKVRWFEALLCTIPPSILALGASSKLFYKSKGISEHTGGAVSDIVRLFLILGGMVIVYKSKTVSIRNLSRERKAFIVENRAFMLGIVGVFPPTLYVGAELTGCVIRNSFYLGTFKSGMVEERCGALFPGAKAVTMHIVILYFITVAFAPFEGRNITMKRVMNLELGKYDALQMFLFMVSSLQALTLYGTRHTGHVKLWQDLYLYAFYVCWFLNLLLETWKVMSAGERVEGSETGEGRRSSWIGRGARLSNAIFMGWRRTGDGAASLLASRNDSAESGAPVEMEKVDTKGWKLLEYARRQNSGRDIYKAGGRQQWGLKKGETGSRSGHSVGSTRMIDKERDTEEDDEEEDGDETGGARVMGGGDGEALPTTFEPGFL</sequence>
<feature type="transmembrane region" description="Helical" evidence="2">
    <location>
        <begin position="545"/>
        <end position="564"/>
    </location>
</feature>
<keyword evidence="2" id="KW-1133">Transmembrane helix</keyword>
<evidence type="ECO:0000256" key="1">
    <source>
        <dbReference type="SAM" id="MobiDB-lite"/>
    </source>
</evidence>
<feature type="transmembrane region" description="Helical" evidence="2">
    <location>
        <begin position="585"/>
        <end position="604"/>
    </location>
</feature>
<feature type="transmembrane region" description="Helical" evidence="2">
    <location>
        <begin position="714"/>
        <end position="736"/>
    </location>
</feature>
<protein>
    <submittedName>
        <fullName evidence="3">Uncharacterized protein</fullName>
    </submittedName>
</protein>
<comment type="caution">
    <text evidence="3">The sequence shown here is derived from an EMBL/GenBank/DDBJ whole genome shotgun (WGS) entry which is preliminary data.</text>
</comment>
<evidence type="ECO:0000313" key="4">
    <source>
        <dbReference type="Proteomes" id="UP001165082"/>
    </source>
</evidence>
<feature type="transmembrane region" description="Helical" evidence="2">
    <location>
        <begin position="820"/>
        <end position="836"/>
    </location>
</feature>
<feature type="transmembrane region" description="Helical" evidence="2">
    <location>
        <begin position="370"/>
        <end position="392"/>
    </location>
</feature>
<feature type="transmembrane region" description="Helical" evidence="2">
    <location>
        <begin position="444"/>
        <end position="463"/>
    </location>
</feature>
<proteinExistence type="predicted"/>
<feature type="transmembrane region" description="Helical" evidence="2">
    <location>
        <begin position="640"/>
        <end position="659"/>
    </location>
</feature>
<dbReference type="Proteomes" id="UP001165082">
    <property type="component" value="Unassembled WGS sequence"/>
</dbReference>
<dbReference type="AlphaFoldDB" id="A0A9W6ZM67"/>
<feature type="transmembrane region" description="Helical" evidence="2">
    <location>
        <begin position="748"/>
        <end position="767"/>
    </location>
</feature>
<dbReference type="EMBL" id="BRXZ01003438">
    <property type="protein sequence ID" value="GMH54796.1"/>
    <property type="molecule type" value="Genomic_DNA"/>
</dbReference>
<feature type="region of interest" description="Disordered" evidence="1">
    <location>
        <begin position="1091"/>
        <end position="1152"/>
    </location>
</feature>
<reference evidence="3" key="1">
    <citation type="submission" date="2022-07" db="EMBL/GenBank/DDBJ databases">
        <title>Genome analysis of Parmales, a sister group of diatoms, reveals the evolutionary specialization of diatoms from phago-mixotrophs to photoautotrophs.</title>
        <authorList>
            <person name="Ban H."/>
            <person name="Sato S."/>
            <person name="Yoshikawa S."/>
            <person name="Kazumasa Y."/>
            <person name="Nakamura Y."/>
            <person name="Ichinomiya M."/>
            <person name="Saitoh K."/>
            <person name="Sato N."/>
            <person name="Blanc-Mathieu R."/>
            <person name="Endo H."/>
            <person name="Kuwata A."/>
            <person name="Ogata H."/>
        </authorList>
    </citation>
    <scope>NUCLEOTIDE SEQUENCE</scope>
</reference>